<proteinExistence type="predicted"/>
<reference evidence="1 2" key="1">
    <citation type="submission" date="2020-08" db="EMBL/GenBank/DDBJ databases">
        <title>Genomic Encyclopedia of Type Strains, Phase IV (KMG-IV): sequencing the most valuable type-strain genomes for metagenomic binning, comparative biology and taxonomic classification.</title>
        <authorList>
            <person name="Goeker M."/>
        </authorList>
    </citation>
    <scope>NUCLEOTIDE SEQUENCE [LARGE SCALE GENOMIC DNA]</scope>
    <source>
        <strain evidence="1 2">DSM 106739</strain>
    </source>
</reference>
<protein>
    <recommendedName>
        <fullName evidence="3">DUF262 domain-containing protein</fullName>
    </recommendedName>
</protein>
<evidence type="ECO:0000313" key="2">
    <source>
        <dbReference type="Proteomes" id="UP000561045"/>
    </source>
</evidence>
<gene>
    <name evidence="1" type="ORF">GGR36_002789</name>
</gene>
<dbReference type="Proteomes" id="UP000561045">
    <property type="component" value="Unassembled WGS sequence"/>
</dbReference>
<comment type="caution">
    <text evidence="1">The sequence shown here is derived from an EMBL/GenBank/DDBJ whole genome shotgun (WGS) entry which is preliminary data.</text>
</comment>
<name>A0A840BLE9_9RHOO</name>
<evidence type="ECO:0008006" key="3">
    <source>
        <dbReference type="Google" id="ProtNLM"/>
    </source>
</evidence>
<accession>A0A840BLE9</accession>
<dbReference type="AlphaFoldDB" id="A0A840BLE9"/>
<evidence type="ECO:0000313" key="1">
    <source>
        <dbReference type="EMBL" id="MBB4013443.1"/>
    </source>
</evidence>
<dbReference type="EMBL" id="JACIET010000002">
    <property type="protein sequence ID" value="MBB4013443.1"/>
    <property type="molecule type" value="Genomic_DNA"/>
</dbReference>
<dbReference type="RefSeq" id="WP_172202413.1">
    <property type="nucleotide sequence ID" value="NZ_BAABLE010000005.1"/>
</dbReference>
<organism evidence="1 2">
    <name type="scientific">Niveibacterium umoris</name>
    <dbReference type="NCBI Taxonomy" id="1193620"/>
    <lineage>
        <taxon>Bacteria</taxon>
        <taxon>Pseudomonadati</taxon>
        <taxon>Pseudomonadota</taxon>
        <taxon>Betaproteobacteria</taxon>
        <taxon>Rhodocyclales</taxon>
        <taxon>Rhodocyclaceae</taxon>
        <taxon>Niveibacterium</taxon>
    </lineage>
</organism>
<keyword evidence="2" id="KW-1185">Reference proteome</keyword>
<sequence>MKVLSVDYDEVVRSTFITASTTYEYAIDKLVPLIGRLEIQRELQSYKFYERLAKDIVKGCIMPPLTIAIIDSDPPTADVAAIGDYIDENIGNFFILDGMQRLNTIRRAAADSVGDFPLNRPLFVNALICKSMDLLLYRMITLNNGQKPMTARHQIEIIASNVYDFEESDIPLQAEKRKPGQKRLRGAFKKVDLIKAYLAFLTGSVNIDNEKIIQEKMDELIATKIMDSDLGESESEFDDVVDLISAWTANERIKNWLLVQNNLIGFSAGAKKGLPALNTCSPADFMSSVEVFEKAFSGIDVSKIRLGMARRKAVEHFIQNYSKLSILDDSELLDTISCVI</sequence>